<feature type="transmembrane region" description="Helical" evidence="1">
    <location>
        <begin position="74"/>
        <end position="100"/>
    </location>
</feature>
<keyword evidence="4" id="KW-1185">Reference proteome</keyword>
<proteinExistence type="predicted"/>
<organism evidence="3 4">
    <name type="scientific">Enterococcus canis</name>
    <dbReference type="NCBI Taxonomy" id="214095"/>
    <lineage>
        <taxon>Bacteria</taxon>
        <taxon>Bacillati</taxon>
        <taxon>Bacillota</taxon>
        <taxon>Bacilli</taxon>
        <taxon>Lactobacillales</taxon>
        <taxon>Enterococcaceae</taxon>
        <taxon>Enterococcus</taxon>
    </lineage>
</organism>
<dbReference type="STRING" id="214095.RU97_GL000700"/>
<dbReference type="InterPro" id="IPR032834">
    <property type="entry name" value="NatK-like_C"/>
</dbReference>
<dbReference type="InterPro" id="IPR036890">
    <property type="entry name" value="HATPase_C_sf"/>
</dbReference>
<dbReference type="AlphaFoldDB" id="A0A1L8RH69"/>
<dbReference type="Pfam" id="PF14501">
    <property type="entry name" value="HATPase_c_5"/>
    <property type="match status" value="1"/>
</dbReference>
<gene>
    <name evidence="3" type="ORF">RU97_GL000700</name>
</gene>
<feature type="transmembrane region" description="Helical" evidence="1">
    <location>
        <begin position="106"/>
        <end position="129"/>
    </location>
</feature>
<feature type="transmembrane region" description="Helical" evidence="1">
    <location>
        <begin position="141"/>
        <end position="161"/>
    </location>
</feature>
<protein>
    <recommendedName>
        <fullName evidence="2">Sensor histidine kinase NatK-like C-terminal domain-containing protein</fullName>
    </recommendedName>
</protein>
<evidence type="ECO:0000259" key="2">
    <source>
        <dbReference type="Pfam" id="PF14501"/>
    </source>
</evidence>
<dbReference type="Proteomes" id="UP000181884">
    <property type="component" value="Unassembled WGS sequence"/>
</dbReference>
<feature type="domain" description="Sensor histidine kinase NatK-like C-terminal" evidence="2">
    <location>
        <begin position="315"/>
        <end position="404"/>
    </location>
</feature>
<sequence length="408" mass="47403">MNKVYIQLFFLFTTYLFLEVAILISKNDYLYPFFVTLSKHLGVQYTDLLNYLLVTLTIAILLKPRQLDKYSSFFWISNLLLCTILASSMATLLTSQLIVYLKVARFGPLFSTIIQVFCLGILFFLLNKIAKPIKNQIQSRIVLGCFIGISVTSMSMLIYFMREVYFVDRVSYLRLWLIVGVLTLINFFVLLLFESQRNFYETARKTELENHLFSSQIETLELQMKNTQELSRFKHDINNQTIVLAGLIESGEYDAALNLLEKRKINDTKRLFFTNHSVLNYILVEKSKEAASKDITMDARVFLPDTFQIPPEIIGIVIGNLLDNAIEAACRAKIPNNEIQLTIKFFEKNLFIDIKNRFAVEELRTRKSRKTDGFGIRNIQRVVADFKGIYETKIIEDQYITTIIFFNI</sequence>
<name>A0A1L8RH69_9ENTE</name>
<keyword evidence="1" id="KW-0472">Membrane</keyword>
<keyword evidence="1" id="KW-0812">Transmembrane</keyword>
<evidence type="ECO:0000313" key="3">
    <source>
        <dbReference type="EMBL" id="OJG19129.1"/>
    </source>
</evidence>
<comment type="caution">
    <text evidence="3">The sequence shown here is derived from an EMBL/GenBank/DDBJ whole genome shotgun (WGS) entry which is preliminary data.</text>
</comment>
<feature type="transmembrane region" description="Helical" evidence="1">
    <location>
        <begin position="44"/>
        <end position="62"/>
    </location>
</feature>
<keyword evidence="1" id="KW-1133">Transmembrane helix</keyword>
<feature type="transmembrane region" description="Helical" evidence="1">
    <location>
        <begin position="173"/>
        <end position="193"/>
    </location>
</feature>
<reference evidence="3 4" key="1">
    <citation type="submission" date="2014-12" db="EMBL/GenBank/DDBJ databases">
        <title>Draft genome sequences of 29 type strains of Enterococci.</title>
        <authorList>
            <person name="Zhong Z."/>
            <person name="Sun Z."/>
            <person name="Liu W."/>
            <person name="Zhang W."/>
            <person name="Zhang H."/>
        </authorList>
    </citation>
    <scope>NUCLEOTIDE SEQUENCE [LARGE SCALE GENOMIC DNA]</scope>
    <source>
        <strain evidence="3 4">DSM 17029</strain>
    </source>
</reference>
<dbReference type="EMBL" id="JXKH01000002">
    <property type="protein sequence ID" value="OJG19129.1"/>
    <property type="molecule type" value="Genomic_DNA"/>
</dbReference>
<evidence type="ECO:0000256" key="1">
    <source>
        <dbReference type="SAM" id="Phobius"/>
    </source>
</evidence>
<dbReference type="Gene3D" id="3.30.565.10">
    <property type="entry name" value="Histidine kinase-like ATPase, C-terminal domain"/>
    <property type="match status" value="1"/>
</dbReference>
<evidence type="ECO:0000313" key="4">
    <source>
        <dbReference type="Proteomes" id="UP000181884"/>
    </source>
</evidence>
<feature type="transmembrane region" description="Helical" evidence="1">
    <location>
        <begin position="5"/>
        <end position="24"/>
    </location>
</feature>
<accession>A0A1L8RH69</accession>
<dbReference type="SUPFAM" id="SSF55874">
    <property type="entry name" value="ATPase domain of HSP90 chaperone/DNA topoisomerase II/histidine kinase"/>
    <property type="match status" value="1"/>
</dbReference>